<dbReference type="PROSITE" id="PS00624">
    <property type="entry name" value="GMC_OXRED_2"/>
    <property type="match status" value="1"/>
</dbReference>
<proteinExistence type="inferred from homology"/>
<comment type="cofactor">
    <cofactor evidence="1">
        <name>FAD</name>
        <dbReference type="ChEBI" id="CHEBI:57692"/>
    </cofactor>
</comment>
<evidence type="ECO:0000313" key="7">
    <source>
        <dbReference type="Proteomes" id="UP000011864"/>
    </source>
</evidence>
<dbReference type="Pfam" id="PF05199">
    <property type="entry name" value="GMC_oxred_C"/>
    <property type="match status" value="1"/>
</dbReference>
<reference evidence="6 7" key="1">
    <citation type="journal article" date="2013" name="Genome Announc.">
        <title>Complete Genome Sequence of Glaciecola psychrophila Strain 170T.</title>
        <authorList>
            <person name="Yin J."/>
            <person name="Chen J."/>
            <person name="Liu G."/>
            <person name="Yu Y."/>
            <person name="Song L."/>
            <person name="Wang X."/>
            <person name="Qu X."/>
        </authorList>
    </citation>
    <scope>NUCLEOTIDE SEQUENCE [LARGE SCALE GENOMIC DNA]</scope>
    <source>
        <strain evidence="6 7">170</strain>
    </source>
</reference>
<dbReference type="InterPro" id="IPR000172">
    <property type="entry name" value="GMC_OxRdtase_N"/>
</dbReference>
<dbReference type="PANTHER" id="PTHR11552">
    <property type="entry name" value="GLUCOSE-METHANOL-CHOLINE GMC OXIDOREDUCTASE"/>
    <property type="match status" value="1"/>
</dbReference>
<keyword evidence="3" id="KW-0285">Flavoprotein</keyword>
<dbReference type="KEGG" id="gps:C427_0821"/>
<evidence type="ECO:0000256" key="4">
    <source>
        <dbReference type="ARBA" id="ARBA00022827"/>
    </source>
</evidence>
<dbReference type="SUPFAM" id="SSF51905">
    <property type="entry name" value="FAD/NAD(P)-binding domain"/>
    <property type="match status" value="1"/>
</dbReference>
<dbReference type="AlphaFoldDB" id="M4RHA1"/>
<sequence length="309" mass="33178">MVLKIIVTDGRATGVTFFAYGKEHTVNARKEIILSGGTINSPQILMTSGIGPKDHLKEHGIAVVHDLPGVGQDLQDHFMMPVVYTCTKPISLSQAGSKEQAELYAKGKGMLSSNIAEAGGFLKIDPKSPDPDLQFHFSPGYFILDGAGNPTDGSDAFTIMPSLVQSKGTRSVTLAPADPSTKPLINHNIFQNEKDYDVLIAGVKIARKIIAASALDELRGKEYLPGSAVQTDEEIKAYINKYIQTIYHPVGTCKMGSDDMAVVDHKLRVHGIAGLRVADASIMPTIMNANTNAPSIMIGEKCADMIRTA</sequence>
<evidence type="ECO:0000256" key="3">
    <source>
        <dbReference type="ARBA" id="ARBA00022630"/>
    </source>
</evidence>
<dbReference type="GO" id="GO:0050660">
    <property type="term" value="F:flavin adenine dinucleotide binding"/>
    <property type="evidence" value="ECO:0007669"/>
    <property type="project" value="InterPro"/>
</dbReference>
<dbReference type="PATRIC" id="fig|1129794.4.peg.811"/>
<dbReference type="GO" id="GO:0016614">
    <property type="term" value="F:oxidoreductase activity, acting on CH-OH group of donors"/>
    <property type="evidence" value="ECO:0007669"/>
    <property type="project" value="InterPro"/>
</dbReference>
<evidence type="ECO:0000256" key="2">
    <source>
        <dbReference type="ARBA" id="ARBA00010790"/>
    </source>
</evidence>
<dbReference type="SUPFAM" id="SSF54373">
    <property type="entry name" value="FAD-linked reductases, C-terminal domain"/>
    <property type="match status" value="1"/>
</dbReference>
<evidence type="ECO:0000259" key="5">
    <source>
        <dbReference type="PROSITE" id="PS00624"/>
    </source>
</evidence>
<dbReference type="PANTHER" id="PTHR11552:SF147">
    <property type="entry name" value="CHOLINE DEHYDROGENASE, MITOCHONDRIAL"/>
    <property type="match status" value="1"/>
</dbReference>
<dbReference type="Pfam" id="PF00732">
    <property type="entry name" value="GMC_oxred_N"/>
    <property type="match status" value="1"/>
</dbReference>
<keyword evidence="7" id="KW-1185">Reference proteome</keyword>
<name>M4RHA1_9ALTE</name>
<dbReference type="InterPro" id="IPR036188">
    <property type="entry name" value="FAD/NAD-bd_sf"/>
</dbReference>
<dbReference type="STRING" id="1129794.C427_0821"/>
<dbReference type="Gene3D" id="3.50.50.60">
    <property type="entry name" value="FAD/NAD(P)-binding domain"/>
    <property type="match status" value="2"/>
</dbReference>
<evidence type="ECO:0000313" key="6">
    <source>
        <dbReference type="EMBL" id="AGH42930.1"/>
    </source>
</evidence>
<gene>
    <name evidence="6" type="ORF">C427_0821</name>
</gene>
<keyword evidence="4" id="KW-0274">FAD</keyword>
<accession>M4RHA1</accession>
<evidence type="ECO:0000256" key="1">
    <source>
        <dbReference type="ARBA" id="ARBA00001974"/>
    </source>
</evidence>
<comment type="similarity">
    <text evidence="2">Belongs to the GMC oxidoreductase family.</text>
</comment>
<dbReference type="InterPro" id="IPR012132">
    <property type="entry name" value="GMC_OxRdtase"/>
</dbReference>
<feature type="domain" description="Glucose-methanol-choline oxidoreductase N-terminal" evidence="5">
    <location>
        <begin position="37"/>
        <end position="51"/>
    </location>
</feature>
<dbReference type="InterPro" id="IPR007867">
    <property type="entry name" value="GMC_OxRtase_C"/>
</dbReference>
<dbReference type="eggNOG" id="COG2303">
    <property type="taxonomic scope" value="Bacteria"/>
</dbReference>
<dbReference type="Proteomes" id="UP000011864">
    <property type="component" value="Chromosome"/>
</dbReference>
<dbReference type="HOGENOM" id="CLU_002865_0_1_6"/>
<protein>
    <submittedName>
        <fullName evidence="6">GMC oxidoreductase</fullName>
    </submittedName>
</protein>
<organism evidence="6 7">
    <name type="scientific">Paraglaciecola psychrophila 170</name>
    <dbReference type="NCBI Taxonomy" id="1129794"/>
    <lineage>
        <taxon>Bacteria</taxon>
        <taxon>Pseudomonadati</taxon>
        <taxon>Pseudomonadota</taxon>
        <taxon>Gammaproteobacteria</taxon>
        <taxon>Alteromonadales</taxon>
        <taxon>Alteromonadaceae</taxon>
        <taxon>Paraglaciecola</taxon>
    </lineage>
</organism>
<dbReference type="EMBL" id="CP003837">
    <property type="protein sequence ID" value="AGH42930.1"/>
    <property type="molecule type" value="Genomic_DNA"/>
</dbReference>